<accession>A0ABU5EHS7</accession>
<reference evidence="2 3" key="1">
    <citation type="journal article" date="2016" name="Antonie Van Leeuwenhoek">
        <title>Dongia soli sp. nov., isolated from soil from Dokdo, Korea.</title>
        <authorList>
            <person name="Kim D.U."/>
            <person name="Lee H."/>
            <person name="Kim H."/>
            <person name="Kim S.G."/>
            <person name="Ka J.O."/>
        </authorList>
    </citation>
    <scope>NUCLEOTIDE SEQUENCE [LARGE SCALE GENOMIC DNA]</scope>
    <source>
        <strain evidence="2 3">D78</strain>
    </source>
</reference>
<feature type="region of interest" description="Disordered" evidence="1">
    <location>
        <begin position="137"/>
        <end position="168"/>
    </location>
</feature>
<evidence type="ECO:0000313" key="2">
    <source>
        <dbReference type="EMBL" id="MDY0885589.1"/>
    </source>
</evidence>
<organism evidence="2 3">
    <name type="scientific">Dongia soli</name>
    <dbReference type="NCBI Taxonomy" id="600628"/>
    <lineage>
        <taxon>Bacteria</taxon>
        <taxon>Pseudomonadati</taxon>
        <taxon>Pseudomonadota</taxon>
        <taxon>Alphaproteobacteria</taxon>
        <taxon>Rhodospirillales</taxon>
        <taxon>Dongiaceae</taxon>
        <taxon>Dongia</taxon>
    </lineage>
</organism>
<evidence type="ECO:0000313" key="3">
    <source>
        <dbReference type="Proteomes" id="UP001279642"/>
    </source>
</evidence>
<name>A0ABU5EHS7_9PROT</name>
<sequence length="300" mass="32720">MARAVAMAVRRGNSYIGLGSRRRIFGRLAFARLGLALLLGAFMLSAGRPADAVEVLPHKAIYILHSRQVPGAEETVTAEGMLIFEWIDTCDGWSINQRAKLRLGGGDEDEEEAGFEWRQITWESKDGRRYRYQSEEYRNGEKGDQRRGEASVESSGKGAVTTALPTRGQHDLPAGVMLPTAHSLRLLQAAAAGEGFLSANVFDGTVSDEPITITAALGPGTLHWHDQDKQFPALAKVQSRPVDLAFFLDAGPEGMPDFEQSLQIYDNGVIGKMVFSFAGIPMEGELRQLDVSANEKCKAP</sequence>
<feature type="compositionally biased region" description="Basic and acidic residues" evidence="1">
    <location>
        <begin position="137"/>
        <end position="150"/>
    </location>
</feature>
<dbReference type="Proteomes" id="UP001279642">
    <property type="component" value="Unassembled WGS sequence"/>
</dbReference>
<dbReference type="Pfam" id="PF08904">
    <property type="entry name" value="EipB_like"/>
    <property type="match status" value="1"/>
</dbReference>
<dbReference type="InterPro" id="IPR015000">
    <property type="entry name" value="EipB-like"/>
</dbReference>
<dbReference type="EMBL" id="JAXCLW010000011">
    <property type="protein sequence ID" value="MDY0885589.1"/>
    <property type="molecule type" value="Genomic_DNA"/>
</dbReference>
<gene>
    <name evidence="2" type="ORF">SMD27_22305</name>
</gene>
<proteinExistence type="predicted"/>
<dbReference type="RefSeq" id="WP_320510660.1">
    <property type="nucleotide sequence ID" value="NZ_JAXCLW010000011.1"/>
</dbReference>
<keyword evidence="3" id="KW-1185">Reference proteome</keyword>
<evidence type="ECO:0000256" key="1">
    <source>
        <dbReference type="SAM" id="MobiDB-lite"/>
    </source>
</evidence>
<protein>
    <submittedName>
        <fullName evidence="2">DUF1849 family protein</fullName>
    </submittedName>
</protein>
<comment type="caution">
    <text evidence="2">The sequence shown here is derived from an EMBL/GenBank/DDBJ whole genome shotgun (WGS) entry which is preliminary data.</text>
</comment>